<name>A0A068NVY8_FIMGI</name>
<organism evidence="1 2">
    <name type="scientific">Fimbriimonas ginsengisoli Gsoil 348</name>
    <dbReference type="NCBI Taxonomy" id="661478"/>
    <lineage>
        <taxon>Bacteria</taxon>
        <taxon>Bacillati</taxon>
        <taxon>Armatimonadota</taxon>
        <taxon>Fimbriimonadia</taxon>
        <taxon>Fimbriimonadales</taxon>
        <taxon>Fimbriimonadaceae</taxon>
        <taxon>Fimbriimonas</taxon>
    </lineage>
</organism>
<dbReference type="KEGG" id="fgi:OP10G_4320"/>
<accession>A0A068NVY8</accession>
<dbReference type="Proteomes" id="UP000027982">
    <property type="component" value="Chromosome"/>
</dbReference>
<keyword evidence="2" id="KW-1185">Reference proteome</keyword>
<evidence type="ECO:0000313" key="1">
    <source>
        <dbReference type="EMBL" id="AIE87688.1"/>
    </source>
</evidence>
<sequence length="763" mass="84642">MAPDSASAASNGEIELRYRNGAVARVKTQAKSRYFRFQLLSLTHRENVDDVVWGPIRTTVSKRIGDLIGVVREDDWAIGMVGLDDNTIAGAPSPGDAYGMQYYVHSPDPKTLPLPAGLKEGQTFNIGGDGVSDVAFYSHPEEYFQMVYGTGCRLEPAYGSSLAYHSRDRRRPRTFTFSLLPHFPGSRPRHQVTDPVNVDFIGSGVALYACPDRDGLAVLEEIADAEHLPHVKMDGKWVRDPRGFKTDIAWTGPHDKLIEYADALGLHAVQDEAQGEYYADPADHWLGPRVGFSDGRKLTYREYTRELGRHGIKYGLHTLCLFAQAGRNSDVTPDASPKLQTVLRTKLAREITPTDTEITVDDPSFLAEDGTWPMRDGSNAIRIGTEILKYSGISDRPPYTLKGIQRGQYGTAALPHPAGSELAKLQMNCYGGFVPDMAGMLDYADYYAKVLVENGMEYIDFDGLESTLYQNHGYFGVRRFLRRFVETFGKLTNGKAPRIMGSCVFAGGWEYMSVCNVGGGANMFDPVLNRWGIEGKDVRNGLGNSYFPPTFGIQDYHRDWSVYDAENLQAKAIGWDATYMLGLSQDAVEPSGEKDEIFKAFRTWEDARARGAFTPAVKSLLRDLNRKFHLESRADGTLALVPIRELRLTSGEVTNPYAEQPLQFSLRIASPVTGLTIDLPEGGQVACDHKIEAGQFVIAKHGRAYLADKFRKELAPLTVRGRVQIPKGQSTVRVSFTGQAASPYELTVWLAEKPILLPPRTPR</sequence>
<dbReference type="HOGENOM" id="CLU_346770_0_0_0"/>
<gene>
    <name evidence="1" type="ORF">OP10G_4320</name>
</gene>
<protein>
    <submittedName>
        <fullName evidence="1">Uncharacterized protein</fullName>
    </submittedName>
</protein>
<evidence type="ECO:0000313" key="2">
    <source>
        <dbReference type="Proteomes" id="UP000027982"/>
    </source>
</evidence>
<reference evidence="1 2" key="1">
    <citation type="journal article" date="2014" name="PLoS ONE">
        <title>The first complete genome sequence of the class fimbriimonadia in the phylum armatimonadetes.</title>
        <authorList>
            <person name="Hu Z.Y."/>
            <person name="Wang Y.Z."/>
            <person name="Im W.T."/>
            <person name="Wang S.Y."/>
            <person name="Zhao G.P."/>
            <person name="Zheng H.J."/>
            <person name="Quan Z.X."/>
        </authorList>
    </citation>
    <scope>NUCLEOTIDE SEQUENCE [LARGE SCALE GENOMIC DNA]</scope>
    <source>
        <strain evidence="1">Gsoil 348</strain>
    </source>
</reference>
<proteinExistence type="predicted"/>
<dbReference type="AlphaFoldDB" id="A0A068NVY8"/>
<dbReference type="EMBL" id="CP007139">
    <property type="protein sequence ID" value="AIE87688.1"/>
    <property type="molecule type" value="Genomic_DNA"/>
</dbReference>
<dbReference type="eggNOG" id="ENOG502Z9EW">
    <property type="taxonomic scope" value="Bacteria"/>
</dbReference>